<feature type="transmembrane region" description="Helical" evidence="8">
    <location>
        <begin position="128"/>
        <end position="151"/>
    </location>
</feature>
<proteinExistence type="inferred from homology"/>
<keyword evidence="5 8" id="KW-0812">Transmembrane</keyword>
<dbReference type="Proteomes" id="UP000198640">
    <property type="component" value="Unassembled WGS sequence"/>
</dbReference>
<evidence type="ECO:0000313" key="10">
    <source>
        <dbReference type="Proteomes" id="UP000198640"/>
    </source>
</evidence>
<evidence type="ECO:0000256" key="6">
    <source>
        <dbReference type="ARBA" id="ARBA00022989"/>
    </source>
</evidence>
<dbReference type="STRING" id="44576.SAMN05421881_11311"/>
<keyword evidence="4" id="KW-1003">Cell membrane</keyword>
<keyword evidence="7 8" id="KW-0472">Membrane</keyword>
<keyword evidence="6 8" id="KW-1133">Transmembrane helix</keyword>
<feature type="transmembrane region" description="Helical" evidence="8">
    <location>
        <begin position="262"/>
        <end position="282"/>
    </location>
</feature>
<dbReference type="InterPro" id="IPR004706">
    <property type="entry name" value="Arsenical-R_Acr3"/>
</dbReference>
<feature type="transmembrane region" description="Helical" evidence="8">
    <location>
        <begin position="96"/>
        <end position="116"/>
    </location>
</feature>
<comment type="similarity">
    <text evidence="2">Belongs to the arsenical resistance-3 (ACR3) (TC 2.A.59) family.</text>
</comment>
<gene>
    <name evidence="9" type="ORF">SAMN05421881_11311</name>
</gene>
<dbReference type="Gene3D" id="1.20.1530.20">
    <property type="match status" value="1"/>
</dbReference>
<sequence length="319" mass="34741">MTRQSLESCQVLVYLAAVILGLVLGANLPSWMGVLGVLLWPLLGMLLYATFTQVPLSHLREAFRDARFVSAAVTGNFAVLPFVVWGLVAAAPDDPAVRLGVLLVLLVPCTDWFITFTHLGGGDTKHAIVFSPISLLLQVMLLPVYLWLFLGEIFTTVIAQQEMLIAFSGLILLPLLAAFLTEKWAAKSPSVAAFVRLLTWFPVPLLAIVLFAIAATQVGLVMESIGLLWQLLVVFVAFLVVASVIARILARAFKLPATQGRVLAFSFGTRNSFVVLPLALALPSSFELAVVAIVFQSLVELVGMVVYLWWVPNKLFPVK</sequence>
<feature type="transmembrane region" description="Helical" evidence="8">
    <location>
        <begin position="38"/>
        <end position="56"/>
    </location>
</feature>
<evidence type="ECO:0000256" key="3">
    <source>
        <dbReference type="ARBA" id="ARBA00022448"/>
    </source>
</evidence>
<dbReference type="InterPro" id="IPR038770">
    <property type="entry name" value="Na+/solute_symporter_sf"/>
</dbReference>
<feature type="transmembrane region" description="Helical" evidence="8">
    <location>
        <begin position="193"/>
        <end position="215"/>
    </location>
</feature>
<dbReference type="GO" id="GO:0005886">
    <property type="term" value="C:plasma membrane"/>
    <property type="evidence" value="ECO:0007669"/>
    <property type="project" value="UniProtKB-SubCell"/>
</dbReference>
<evidence type="ECO:0000256" key="4">
    <source>
        <dbReference type="ARBA" id="ARBA00022475"/>
    </source>
</evidence>
<dbReference type="InterPro" id="IPR002657">
    <property type="entry name" value="BilAc:Na_symport/Acr3"/>
</dbReference>
<feature type="transmembrane region" description="Helical" evidence="8">
    <location>
        <begin position="68"/>
        <end position="90"/>
    </location>
</feature>
<comment type="subcellular location">
    <subcellularLocation>
        <location evidence="1">Cell membrane</location>
        <topology evidence="1">Multi-pass membrane protein</topology>
    </subcellularLocation>
</comment>
<organism evidence="9 10">
    <name type="scientific">Nitrosomonas halophila</name>
    <dbReference type="NCBI Taxonomy" id="44576"/>
    <lineage>
        <taxon>Bacteria</taxon>
        <taxon>Pseudomonadati</taxon>
        <taxon>Pseudomonadota</taxon>
        <taxon>Betaproteobacteria</taxon>
        <taxon>Nitrosomonadales</taxon>
        <taxon>Nitrosomonadaceae</taxon>
        <taxon>Nitrosomonas</taxon>
    </lineage>
</organism>
<reference evidence="9 10" key="1">
    <citation type="submission" date="2016-10" db="EMBL/GenBank/DDBJ databases">
        <authorList>
            <person name="de Groot N.N."/>
        </authorList>
    </citation>
    <scope>NUCLEOTIDE SEQUENCE [LARGE SCALE GENOMIC DNA]</scope>
    <source>
        <strain evidence="9 10">Nm1</strain>
    </source>
</reference>
<name>A0A1H3Q4L2_9PROT</name>
<dbReference type="PANTHER" id="PTHR43057:SF1">
    <property type="entry name" value="ARSENICAL-RESISTANCE PROTEIN 3"/>
    <property type="match status" value="1"/>
</dbReference>
<keyword evidence="3" id="KW-0813">Transport</keyword>
<dbReference type="AlphaFoldDB" id="A0A1H3Q4L2"/>
<accession>A0A1H3Q4L2</accession>
<evidence type="ECO:0000256" key="8">
    <source>
        <dbReference type="SAM" id="Phobius"/>
    </source>
</evidence>
<feature type="transmembrane region" description="Helical" evidence="8">
    <location>
        <begin position="163"/>
        <end position="181"/>
    </location>
</feature>
<evidence type="ECO:0000313" key="9">
    <source>
        <dbReference type="EMBL" id="SDZ08183.1"/>
    </source>
</evidence>
<evidence type="ECO:0000256" key="5">
    <source>
        <dbReference type="ARBA" id="ARBA00022692"/>
    </source>
</evidence>
<feature type="transmembrane region" description="Helical" evidence="8">
    <location>
        <begin position="288"/>
        <end position="310"/>
    </location>
</feature>
<feature type="transmembrane region" description="Helical" evidence="8">
    <location>
        <begin position="227"/>
        <end position="250"/>
    </location>
</feature>
<evidence type="ECO:0000256" key="7">
    <source>
        <dbReference type="ARBA" id="ARBA00023136"/>
    </source>
</evidence>
<feature type="transmembrane region" description="Helical" evidence="8">
    <location>
        <begin position="12"/>
        <end position="32"/>
    </location>
</feature>
<evidence type="ECO:0000256" key="2">
    <source>
        <dbReference type="ARBA" id="ARBA00010110"/>
    </source>
</evidence>
<dbReference type="EMBL" id="FNOY01000131">
    <property type="protein sequence ID" value="SDZ08183.1"/>
    <property type="molecule type" value="Genomic_DNA"/>
</dbReference>
<protein>
    <submittedName>
        <fullName evidence="9">Arsenite efflux pump ArsB, ACR3 family</fullName>
    </submittedName>
</protein>
<dbReference type="Pfam" id="PF01758">
    <property type="entry name" value="SBF"/>
    <property type="match status" value="1"/>
</dbReference>
<dbReference type="PANTHER" id="PTHR43057">
    <property type="entry name" value="ARSENITE EFFLUX TRANSPORTER"/>
    <property type="match status" value="1"/>
</dbReference>
<dbReference type="GO" id="GO:0015104">
    <property type="term" value="F:antimonite transmembrane transporter activity"/>
    <property type="evidence" value="ECO:0007669"/>
    <property type="project" value="TreeGrafter"/>
</dbReference>
<evidence type="ECO:0000256" key="1">
    <source>
        <dbReference type="ARBA" id="ARBA00004651"/>
    </source>
</evidence>
<keyword evidence="10" id="KW-1185">Reference proteome</keyword>
<dbReference type="GO" id="GO:0015105">
    <property type="term" value="F:arsenite transmembrane transporter activity"/>
    <property type="evidence" value="ECO:0007669"/>
    <property type="project" value="TreeGrafter"/>
</dbReference>
<dbReference type="GO" id="GO:0015297">
    <property type="term" value="F:antiporter activity"/>
    <property type="evidence" value="ECO:0007669"/>
    <property type="project" value="InterPro"/>
</dbReference>